<feature type="transmembrane region" description="Helical" evidence="2">
    <location>
        <begin position="27"/>
        <end position="45"/>
    </location>
</feature>
<evidence type="ECO:0000256" key="1">
    <source>
        <dbReference type="SAM" id="MobiDB-lite"/>
    </source>
</evidence>
<evidence type="ECO:0000313" key="4">
    <source>
        <dbReference type="Proteomes" id="UP000271554"/>
    </source>
</evidence>
<dbReference type="KEGG" id="shun:DWB77_00222"/>
<dbReference type="RefSeq" id="WP_120719459.1">
    <property type="nucleotide sequence ID" value="NZ_CP032698.1"/>
</dbReference>
<proteinExistence type="predicted"/>
<dbReference type="Proteomes" id="UP000271554">
    <property type="component" value="Chromosome"/>
</dbReference>
<name>A0A387H366_9ACTN</name>
<feature type="transmembrane region" description="Helical" evidence="2">
    <location>
        <begin position="219"/>
        <end position="243"/>
    </location>
</feature>
<sequence length="245" mass="26818">MDSGRKTPDHRVKARERLPRHERRGEARLPAVLATLAAILLYLALPERLLFVPRFILPALEVLLLIPLIAVNPRRMTRQNRFSRIVSLSLVALIGLSNLVSLGLLVHALVTDKAQEGGPLLVAALQVWATGIIVFGLAFWELDRGGPVVRTQAKRSELPLADFRFSQDENDDAVEEVADGASRTSDWVPTLMDYLYVSVTNSTAFSPTDTMPLSTRAKALMAVESIAALITSLLVIAHAVGVLDK</sequence>
<evidence type="ECO:0000256" key="2">
    <source>
        <dbReference type="SAM" id="Phobius"/>
    </source>
</evidence>
<dbReference type="AlphaFoldDB" id="A0A387H366"/>
<evidence type="ECO:0008006" key="5">
    <source>
        <dbReference type="Google" id="ProtNLM"/>
    </source>
</evidence>
<keyword evidence="2" id="KW-1133">Transmembrane helix</keyword>
<organism evidence="3 4">
    <name type="scientific">Streptomyces hundungensis</name>
    <dbReference type="NCBI Taxonomy" id="1077946"/>
    <lineage>
        <taxon>Bacteria</taxon>
        <taxon>Bacillati</taxon>
        <taxon>Actinomycetota</taxon>
        <taxon>Actinomycetes</taxon>
        <taxon>Kitasatosporales</taxon>
        <taxon>Streptomycetaceae</taxon>
        <taxon>Streptomyces</taxon>
    </lineage>
</organism>
<evidence type="ECO:0000313" key="3">
    <source>
        <dbReference type="EMBL" id="AYG78115.1"/>
    </source>
</evidence>
<dbReference type="OrthoDB" id="5402524at2"/>
<keyword evidence="4" id="KW-1185">Reference proteome</keyword>
<dbReference type="EMBL" id="CP032698">
    <property type="protein sequence ID" value="AYG78115.1"/>
    <property type="molecule type" value="Genomic_DNA"/>
</dbReference>
<keyword evidence="2" id="KW-0472">Membrane</keyword>
<accession>A0A387H366</accession>
<gene>
    <name evidence="3" type="ORF">DWB77_00222</name>
</gene>
<feature type="transmembrane region" description="Helical" evidence="2">
    <location>
        <begin position="120"/>
        <end position="140"/>
    </location>
</feature>
<feature type="transmembrane region" description="Helical" evidence="2">
    <location>
        <begin position="51"/>
        <end position="73"/>
    </location>
</feature>
<feature type="transmembrane region" description="Helical" evidence="2">
    <location>
        <begin position="85"/>
        <end position="108"/>
    </location>
</feature>
<protein>
    <recommendedName>
        <fullName evidence="5">DUF1345 domain-containing protein</fullName>
    </recommendedName>
</protein>
<keyword evidence="2" id="KW-0812">Transmembrane</keyword>
<feature type="region of interest" description="Disordered" evidence="1">
    <location>
        <begin position="1"/>
        <end position="20"/>
    </location>
</feature>
<reference evidence="3 4" key="1">
    <citation type="submission" date="2018-10" db="EMBL/GenBank/DDBJ databases">
        <title>Relationship between Morphology and Antimicrobial Activity in Streptomyces.</title>
        <authorList>
            <person name="Kang H.J."/>
            <person name="Kim S.B."/>
        </authorList>
    </citation>
    <scope>NUCLEOTIDE SEQUENCE [LARGE SCALE GENOMIC DNA]</scope>
    <source>
        <strain evidence="3 4">BH38</strain>
    </source>
</reference>